<dbReference type="RefSeq" id="XP_005786388.1">
    <property type="nucleotide sequence ID" value="XM_005786331.1"/>
</dbReference>
<evidence type="ECO:0000313" key="2">
    <source>
        <dbReference type="EnsemblProtists" id="EOD33959"/>
    </source>
</evidence>
<dbReference type="PaxDb" id="2903-EOD33959"/>
<dbReference type="GeneID" id="17279230"/>
<dbReference type="AlphaFoldDB" id="A0A0D3KDX4"/>
<proteinExistence type="predicted"/>
<sequence length="88" mass="9372">MYMDAAAPPAPTADAPMHDRPPSDGSPASPAAAARAAADPVPLTLSDTRTTYDNFGRRLWPGEGHDYPPGRRSHQQVTQAPTPGRLRL</sequence>
<reference evidence="3" key="1">
    <citation type="journal article" date="2013" name="Nature">
        <title>Pan genome of the phytoplankton Emiliania underpins its global distribution.</title>
        <authorList>
            <person name="Read B.A."/>
            <person name="Kegel J."/>
            <person name="Klute M.J."/>
            <person name="Kuo A."/>
            <person name="Lefebvre S.C."/>
            <person name="Maumus F."/>
            <person name="Mayer C."/>
            <person name="Miller J."/>
            <person name="Monier A."/>
            <person name="Salamov A."/>
            <person name="Young J."/>
            <person name="Aguilar M."/>
            <person name="Claverie J.M."/>
            <person name="Frickenhaus S."/>
            <person name="Gonzalez K."/>
            <person name="Herman E.K."/>
            <person name="Lin Y.C."/>
            <person name="Napier J."/>
            <person name="Ogata H."/>
            <person name="Sarno A.F."/>
            <person name="Shmutz J."/>
            <person name="Schroeder D."/>
            <person name="de Vargas C."/>
            <person name="Verret F."/>
            <person name="von Dassow P."/>
            <person name="Valentin K."/>
            <person name="Van de Peer Y."/>
            <person name="Wheeler G."/>
            <person name="Dacks J.B."/>
            <person name="Delwiche C.F."/>
            <person name="Dyhrman S.T."/>
            <person name="Glockner G."/>
            <person name="John U."/>
            <person name="Richards T."/>
            <person name="Worden A.Z."/>
            <person name="Zhang X."/>
            <person name="Grigoriev I.V."/>
            <person name="Allen A.E."/>
            <person name="Bidle K."/>
            <person name="Borodovsky M."/>
            <person name="Bowler C."/>
            <person name="Brownlee C."/>
            <person name="Cock J.M."/>
            <person name="Elias M."/>
            <person name="Gladyshev V.N."/>
            <person name="Groth M."/>
            <person name="Guda C."/>
            <person name="Hadaegh A."/>
            <person name="Iglesias-Rodriguez M.D."/>
            <person name="Jenkins J."/>
            <person name="Jones B.M."/>
            <person name="Lawson T."/>
            <person name="Leese F."/>
            <person name="Lindquist E."/>
            <person name="Lobanov A."/>
            <person name="Lomsadze A."/>
            <person name="Malik S.B."/>
            <person name="Marsh M.E."/>
            <person name="Mackinder L."/>
            <person name="Mock T."/>
            <person name="Mueller-Roeber B."/>
            <person name="Pagarete A."/>
            <person name="Parker M."/>
            <person name="Probert I."/>
            <person name="Quesneville H."/>
            <person name="Raines C."/>
            <person name="Rensing S.A."/>
            <person name="Riano-Pachon D.M."/>
            <person name="Richier S."/>
            <person name="Rokitta S."/>
            <person name="Shiraiwa Y."/>
            <person name="Soanes D.M."/>
            <person name="van der Giezen M."/>
            <person name="Wahlund T.M."/>
            <person name="Williams B."/>
            <person name="Wilson W."/>
            <person name="Wolfe G."/>
            <person name="Wurch L.L."/>
        </authorList>
    </citation>
    <scope>NUCLEOTIDE SEQUENCE</scope>
</reference>
<dbReference type="KEGG" id="ehx:EMIHUDRAFT_363685"/>
<organism evidence="2 3">
    <name type="scientific">Emiliania huxleyi (strain CCMP1516)</name>
    <dbReference type="NCBI Taxonomy" id="280463"/>
    <lineage>
        <taxon>Eukaryota</taxon>
        <taxon>Haptista</taxon>
        <taxon>Haptophyta</taxon>
        <taxon>Prymnesiophyceae</taxon>
        <taxon>Isochrysidales</taxon>
        <taxon>Noelaerhabdaceae</taxon>
        <taxon>Emiliania</taxon>
    </lineage>
</organism>
<feature type="region of interest" description="Disordered" evidence="1">
    <location>
        <begin position="1"/>
        <end position="88"/>
    </location>
</feature>
<feature type="compositionally biased region" description="Low complexity" evidence="1">
    <location>
        <begin position="1"/>
        <end position="15"/>
    </location>
</feature>
<name>A0A0D3KDX4_EMIH1</name>
<reference evidence="2" key="2">
    <citation type="submission" date="2024-10" db="UniProtKB">
        <authorList>
            <consortium name="EnsemblProtists"/>
        </authorList>
    </citation>
    <scope>IDENTIFICATION</scope>
</reference>
<dbReference type="Proteomes" id="UP000013827">
    <property type="component" value="Unassembled WGS sequence"/>
</dbReference>
<protein>
    <submittedName>
        <fullName evidence="2">Uncharacterized protein</fullName>
    </submittedName>
</protein>
<evidence type="ECO:0000313" key="3">
    <source>
        <dbReference type="Proteomes" id="UP000013827"/>
    </source>
</evidence>
<dbReference type="HOGENOM" id="CLU_2502644_0_0_1"/>
<feature type="compositionally biased region" description="Low complexity" evidence="1">
    <location>
        <begin position="23"/>
        <end position="40"/>
    </location>
</feature>
<dbReference type="EnsemblProtists" id="EOD33959">
    <property type="protein sequence ID" value="EOD33959"/>
    <property type="gene ID" value="EMIHUDRAFT_363685"/>
</dbReference>
<accession>A0A0D3KDX4</accession>
<evidence type="ECO:0000256" key="1">
    <source>
        <dbReference type="SAM" id="MobiDB-lite"/>
    </source>
</evidence>
<keyword evidence="3" id="KW-1185">Reference proteome</keyword>